<evidence type="ECO:0000313" key="3">
    <source>
        <dbReference type="EMBL" id="CAI4213063.1"/>
    </source>
</evidence>
<feature type="transmembrane region" description="Helical" evidence="2">
    <location>
        <begin position="1126"/>
        <end position="1144"/>
    </location>
</feature>
<dbReference type="EMBL" id="CALLCH030000007">
    <property type="protein sequence ID" value="CAI4213063.1"/>
    <property type="molecule type" value="Genomic_DNA"/>
</dbReference>
<keyword evidence="2" id="KW-0472">Membrane</keyword>
<feature type="transmembrane region" description="Helical" evidence="2">
    <location>
        <begin position="1093"/>
        <end position="1120"/>
    </location>
</feature>
<feature type="transmembrane region" description="Helical" evidence="2">
    <location>
        <begin position="706"/>
        <end position="726"/>
    </location>
</feature>
<feature type="compositionally biased region" description="Low complexity" evidence="1">
    <location>
        <begin position="2648"/>
        <end position="2659"/>
    </location>
</feature>
<evidence type="ECO:0000313" key="4">
    <source>
        <dbReference type="Proteomes" id="UP000838763"/>
    </source>
</evidence>
<dbReference type="Pfam" id="PF13692">
    <property type="entry name" value="Glyco_trans_1_4"/>
    <property type="match status" value="1"/>
</dbReference>
<proteinExistence type="predicted"/>
<feature type="transmembrane region" description="Helical" evidence="2">
    <location>
        <begin position="874"/>
        <end position="893"/>
    </location>
</feature>
<sequence>MASFFQPPASGDPALEQCDTSGFEIYCNSLIKNDRRFSNWYQILLVSVGAAALCLPVLSWSLESWHDLGTPTYMIEISRVDDDVVQRRGESPGMDLHDHLPKPITSFCYIQGTDEVRAAINEHDLAIVEWTASNRHESAPWRNHTSHDKRSVMPLVRLDTIFAKIPAEKSVASAARQLATIHLDSGAACLALRIDDSISLQMIDDLACDLLRLNVPIVIVTPFDNPKLKKIPSAIFSASSWRMERETRPDFFVGFMDLWENRPTAAVVKRAEKLTKHFAAVLTHRPSGPMQLGDMNPPIPSVTLSGFEHLRRWETTETHKAWCLDDNKPVAMRSTDTNVARLPTEILTELIPEIDSLLAPEPLNPILAAVADERPLGFFLPIIGMEELSTQGCYPLTSTPSREHYAAVVTEQVHLKTLRLLQPVKGDVIHRVIQQSCCFLERATYAELLFFLEQLRVTQFEHEFRKPMIQLCRHLLIDESEHDNWRSLHSHHTLAGTIDLRELLDTRLRYYARSGATEVPNIDNLLRLFSHLDSLVNDALFYGDKRVFGLLDDALRSVYKLSGTPENTTPADINADLFALLFFIVLRRAALEDIYLEATDRCPYFLSQPDQAAVFAELWVLGSQCEIYFGILPRDLGEIIYKMYHKYLEVNTPPAKPTEFKERVITMYWPVTAEREPEGKLPAGSYAAPVSTENKLRHWKKRMQEFGALSIFCFPAILDVILLSFLGRGLFTTAFMEPAHIVASGYAVLVSLLLAAGVTGWVGSVGHYYMPHYAYDNLLYFHVQRLSGGFMLSFTVAAIGLIAFTVSYDIYVGLVFAAYLIVVSTYLTLLGIMATMHQRGSPLRSGRLVLWRTIPFLFLSPLISSFVNGHDLKIYLPISYAFLFLILIQYRSLCMEWSGWMSNIPELTEKDITDWYSSRYSKENSASDSDSLVSGNDGSSAEVEFRRAVELHQRSRFGLGEKRVDPWFNSLGEAKAKQKQLCRGLKEHNAVLLFRASRYDIGQNVALFLIALMDRWVALVMSGRGPTISLYTDARSRYGLCLCIAYFCFSVMSLDATLQKYWPDRFKLSDEKLVNFEHAQHVMENWEKRRFKIYCTALVELIKKLLATLGFTSLLLWLMVENYETMIVFICYVFGYSCVVLFQFNRCFAKFVRAHVTTLYFSATFGLIVGCILHALPWTHEILYIDILAMCTASFTAAFVTSIWVWIGFRREISPVVEDITSFAQDGGILKQPLITSLNRRTGGPTALSSWKSLESSRTTLAQSSAAGVAIGNILQHVSEYPGESTPSWQIDIVQRARDMWANHNIVVSLVDREAFANSGLRGCCSASRIDTRGRLDINVGVFGSSEIRLASWSSVQGRIAAEAILYHVARSWRNIPHKDAVLIEHLLLEEDETMARRISFEIAMLDPSSSRNLYLKTNAELMRHLCLDIDVDAQWGSIPAAVREAVLCRILGETVPMAPEFIEWLESGEVDMEACNFNLRLSLAISHESQLTMGTLAYLADNAPRITTHMEPDLMCVPINEGQAPHNFITRLGSWIRRLSLATVRWIALIAGADSNIERELWYKLRNTYLRSVIITVVLAIWNFCQIARNSWVYAILIYHRPAIASIARLARKGASRAIHGNSIVVELTRAAITGFASENDEGVMVLNIFDGILSEIPATKEPNCQAIYDSKFRLQSRVQKEGKGTITSTYRYHDTNDGHRWPTQKLEASESRTMTGYYDKHGRICVGTLRMGRTEFSFRYYYKATPKGSSDILRADYEVIGSSTHDGIYVYWGEPTRSSSKEYNWVPSERLCRIVRKVGGQTYITTLEYQHRRDPTTVTVIEGDAGTTAIAEPPNVCHEEAELLIRPKDNVFHSDDLLIYHGNFQLNRMRKAAKTAGPSKSAPFLSSLKLTSLFSWHGRVVYRRVPTWRVRTELWGHWLKTGTLDAITACWMDEDILRQEPLLREYWTLRDRGRLTEARAALDRNINQIFAAIEIETAVSEVCLLPIKTSDLYAMGLGNDATQVTTRPEDCYRDTKDRISVIFTDIGCWPEAPGGVSNCRRDLVNGHSTIRNHVLAESANEYGIPRFQIEKNVQSLKLLPLWGLDGRSAHHGIIDNLLQSQVDEKIENTDYKYDIELTFVPLLKAFVKGARSLRCSRQELINYSNVILSISRYFEFKDYNRTWESPEVERAWVEAWMTHYDEPNVKNPADYFEIERPSLTDFREALGIYKAYFFIFAAKVPDECPRVFQSTHHGIECCLNISAAQCALPIPVQSILLSGIGLATRLAYMHADVIMPCTMWETEIGTDRGQIGNRKRFSRKIEPIVNGISNMDSFQPVDSIRTERPTVVMLSHVQFIKGIKTAIQAADVIVNRYGFKDYQLWIYGSKDRQPSYCAEMVRLIIDCKLTDNVVLKGFGKPNEVLKDAWLFMNSSISEGLPLAIGEAALAGVPIVATEVGATALVLTEPEEENTRYGEVVPPNDPSALARAQLRLMSMTGSWVKYTDDGEVVDLPEDISETDVQWLSARMREKTPFRRKLGMLSRGVVMKCFHGERYLREHEQMYWVQWYLSKMRSDPNLNFPSGSYKFGGQKELHYVEERPGVSPEDDSSEDGCIAAEKSAVVLKWQDFDRHTEAAKKANRNRLSKSRPTSAAGSTNRESMWTRGPGSGPASTSGAHLEH</sequence>
<accession>A0A9P1H085</accession>
<feature type="transmembrane region" description="Helical" evidence="2">
    <location>
        <begin position="1037"/>
        <end position="1058"/>
    </location>
</feature>
<keyword evidence="2" id="KW-1133">Transmembrane helix</keyword>
<feature type="transmembrane region" description="Helical" evidence="2">
    <location>
        <begin position="814"/>
        <end position="836"/>
    </location>
</feature>
<protein>
    <recommendedName>
        <fullName evidence="5">DUF3492 domain-containing protein</fullName>
    </recommendedName>
</protein>
<gene>
    <name evidence="3" type="ORF">PPNO1_LOCUS2816</name>
</gene>
<evidence type="ECO:0000256" key="1">
    <source>
        <dbReference type="SAM" id="MobiDB-lite"/>
    </source>
</evidence>
<feature type="transmembrane region" description="Helical" evidence="2">
    <location>
        <begin position="1182"/>
        <end position="1207"/>
    </location>
</feature>
<reference evidence="3" key="1">
    <citation type="submission" date="2022-11" db="EMBL/GenBank/DDBJ databases">
        <authorList>
            <person name="Scott C."/>
            <person name="Bruce N."/>
        </authorList>
    </citation>
    <scope>NUCLEOTIDE SEQUENCE</scope>
</reference>
<organism evidence="3 4">
    <name type="scientific">Parascedosporium putredinis</name>
    <dbReference type="NCBI Taxonomy" id="1442378"/>
    <lineage>
        <taxon>Eukaryota</taxon>
        <taxon>Fungi</taxon>
        <taxon>Dikarya</taxon>
        <taxon>Ascomycota</taxon>
        <taxon>Pezizomycotina</taxon>
        <taxon>Sordariomycetes</taxon>
        <taxon>Hypocreomycetidae</taxon>
        <taxon>Microascales</taxon>
        <taxon>Microascaceae</taxon>
        <taxon>Parascedosporium</taxon>
    </lineage>
</organism>
<feature type="compositionally biased region" description="Polar residues" evidence="1">
    <location>
        <begin position="2626"/>
        <end position="2639"/>
    </location>
</feature>
<keyword evidence="4" id="KW-1185">Reference proteome</keyword>
<evidence type="ECO:0000256" key="2">
    <source>
        <dbReference type="SAM" id="Phobius"/>
    </source>
</evidence>
<dbReference type="OrthoDB" id="2582433at2759"/>
<dbReference type="Gene3D" id="3.40.50.2000">
    <property type="entry name" value="Glycogen Phosphorylase B"/>
    <property type="match status" value="1"/>
</dbReference>
<evidence type="ECO:0008006" key="5">
    <source>
        <dbReference type="Google" id="ProtNLM"/>
    </source>
</evidence>
<feature type="region of interest" description="Disordered" evidence="1">
    <location>
        <begin position="2614"/>
        <end position="2659"/>
    </location>
</feature>
<dbReference type="Proteomes" id="UP000838763">
    <property type="component" value="Unassembled WGS sequence"/>
</dbReference>
<feature type="transmembrane region" description="Helical" evidence="2">
    <location>
        <begin position="1005"/>
        <end position="1025"/>
    </location>
</feature>
<feature type="transmembrane region" description="Helical" evidence="2">
    <location>
        <begin position="790"/>
        <end position="808"/>
    </location>
</feature>
<feature type="transmembrane region" description="Helical" evidence="2">
    <location>
        <begin position="746"/>
        <end position="769"/>
    </location>
</feature>
<keyword evidence="2" id="KW-0812">Transmembrane</keyword>
<dbReference type="PANTHER" id="PTHR12526:SF630">
    <property type="entry name" value="GLYCOSYLTRANSFERASE"/>
    <property type="match status" value="1"/>
</dbReference>
<dbReference type="PANTHER" id="PTHR12526">
    <property type="entry name" value="GLYCOSYLTRANSFERASE"/>
    <property type="match status" value="1"/>
</dbReference>
<comment type="caution">
    <text evidence="3">The sequence shown here is derived from an EMBL/GenBank/DDBJ whole genome shotgun (WGS) entry which is preliminary data.</text>
</comment>
<feature type="transmembrane region" description="Helical" evidence="2">
    <location>
        <begin position="848"/>
        <end position="868"/>
    </location>
</feature>
<dbReference type="SUPFAM" id="SSF53756">
    <property type="entry name" value="UDP-Glycosyltransferase/glycogen phosphorylase"/>
    <property type="match status" value="1"/>
</dbReference>
<name>A0A9P1H085_9PEZI</name>
<feature type="transmembrane region" description="Helical" evidence="2">
    <location>
        <begin position="1156"/>
        <end position="1176"/>
    </location>
</feature>